<evidence type="ECO:0000313" key="2">
    <source>
        <dbReference type="EMBL" id="KRH37025.1"/>
    </source>
</evidence>
<reference evidence="2" key="3">
    <citation type="submission" date="2018-07" db="EMBL/GenBank/DDBJ databases">
        <title>WGS assembly of Glycine max.</title>
        <authorList>
            <person name="Schmutz J."/>
            <person name="Cannon S."/>
            <person name="Schlueter J."/>
            <person name="Ma J."/>
            <person name="Mitros T."/>
            <person name="Nelson W."/>
            <person name="Hyten D."/>
            <person name="Song Q."/>
            <person name="Thelen J."/>
            <person name="Cheng J."/>
            <person name="Xu D."/>
            <person name="Hellsten U."/>
            <person name="May G."/>
            <person name="Yu Y."/>
            <person name="Sakurai T."/>
            <person name="Umezawa T."/>
            <person name="Bhattacharyya M."/>
            <person name="Sandhu D."/>
            <person name="Valliyodan B."/>
            <person name="Lindquist E."/>
            <person name="Peto M."/>
            <person name="Grant D."/>
            <person name="Shu S."/>
            <person name="Goodstein D."/>
            <person name="Barry K."/>
            <person name="Futrell-Griggs M."/>
            <person name="Abernathy B."/>
            <person name="Du J."/>
            <person name="Tian Z."/>
            <person name="Zhu L."/>
            <person name="Gill N."/>
            <person name="Joshi T."/>
            <person name="Libault M."/>
            <person name="Sethuraman A."/>
            <person name="Zhang X."/>
            <person name="Shinozaki K."/>
            <person name="Nguyen H."/>
            <person name="Wing R."/>
            <person name="Cregan P."/>
            <person name="Specht J."/>
            <person name="Grimwood J."/>
            <person name="Rokhsar D."/>
            <person name="Stacey G."/>
            <person name="Shoemaker R."/>
            <person name="Jackson S."/>
        </authorList>
    </citation>
    <scope>NUCLEOTIDE SEQUENCE</scope>
    <source>
        <tissue evidence="2">Callus</tissue>
    </source>
</reference>
<name>A0A0R0I3G8_SOYBN</name>
<reference evidence="3" key="2">
    <citation type="submission" date="2018-02" db="UniProtKB">
        <authorList>
            <consortium name="EnsemblPlants"/>
        </authorList>
    </citation>
    <scope>IDENTIFICATION</scope>
    <source>
        <strain evidence="3">Williams 82</strain>
    </source>
</reference>
<evidence type="ECO:0000313" key="3">
    <source>
        <dbReference type="EnsemblPlants" id="KRH37025"/>
    </source>
</evidence>
<proteinExistence type="predicted"/>
<feature type="region of interest" description="Disordered" evidence="1">
    <location>
        <begin position="15"/>
        <end position="38"/>
    </location>
</feature>
<evidence type="ECO:0000256" key="1">
    <source>
        <dbReference type="SAM" id="MobiDB-lite"/>
    </source>
</evidence>
<evidence type="ECO:0000313" key="4">
    <source>
        <dbReference type="Proteomes" id="UP000008827"/>
    </source>
</evidence>
<dbReference type="Proteomes" id="UP000008827">
    <property type="component" value="Chromosome 9"/>
</dbReference>
<sequence>MVLHPYGCCIACPSCSRNHDPHNDHTPSPPSRSSFRRPLMCPRWSWDGYNAREGGDGRFFYFGGED</sequence>
<reference evidence="2 3" key="1">
    <citation type="journal article" date="2010" name="Nature">
        <title>Genome sequence of the palaeopolyploid soybean.</title>
        <authorList>
            <person name="Schmutz J."/>
            <person name="Cannon S.B."/>
            <person name="Schlueter J."/>
            <person name="Ma J."/>
            <person name="Mitros T."/>
            <person name="Nelson W."/>
            <person name="Hyten D.L."/>
            <person name="Song Q."/>
            <person name="Thelen J.J."/>
            <person name="Cheng J."/>
            <person name="Xu D."/>
            <person name="Hellsten U."/>
            <person name="May G.D."/>
            <person name="Yu Y."/>
            <person name="Sakurai T."/>
            <person name="Umezawa T."/>
            <person name="Bhattacharyya M.K."/>
            <person name="Sandhu D."/>
            <person name="Valliyodan B."/>
            <person name="Lindquist E."/>
            <person name="Peto M."/>
            <person name="Grant D."/>
            <person name="Shu S."/>
            <person name="Goodstein D."/>
            <person name="Barry K."/>
            <person name="Futrell-Griggs M."/>
            <person name="Abernathy B."/>
            <person name="Du J."/>
            <person name="Tian Z."/>
            <person name="Zhu L."/>
            <person name="Gill N."/>
            <person name="Joshi T."/>
            <person name="Libault M."/>
            <person name="Sethuraman A."/>
            <person name="Zhang X.-C."/>
            <person name="Shinozaki K."/>
            <person name="Nguyen H.T."/>
            <person name="Wing R.A."/>
            <person name="Cregan P."/>
            <person name="Specht J."/>
            <person name="Grimwood J."/>
            <person name="Rokhsar D."/>
            <person name="Stacey G."/>
            <person name="Shoemaker R.C."/>
            <person name="Jackson S.A."/>
        </authorList>
    </citation>
    <scope>NUCLEOTIDE SEQUENCE</scope>
    <source>
        <strain evidence="3">cv. Williams 82</strain>
        <tissue evidence="2">Callus</tissue>
    </source>
</reference>
<organism evidence="2">
    <name type="scientific">Glycine max</name>
    <name type="common">Soybean</name>
    <name type="synonym">Glycine hispida</name>
    <dbReference type="NCBI Taxonomy" id="3847"/>
    <lineage>
        <taxon>Eukaryota</taxon>
        <taxon>Viridiplantae</taxon>
        <taxon>Streptophyta</taxon>
        <taxon>Embryophyta</taxon>
        <taxon>Tracheophyta</taxon>
        <taxon>Spermatophyta</taxon>
        <taxon>Magnoliopsida</taxon>
        <taxon>eudicotyledons</taxon>
        <taxon>Gunneridae</taxon>
        <taxon>Pentapetalae</taxon>
        <taxon>rosids</taxon>
        <taxon>fabids</taxon>
        <taxon>Fabales</taxon>
        <taxon>Fabaceae</taxon>
        <taxon>Papilionoideae</taxon>
        <taxon>50 kb inversion clade</taxon>
        <taxon>NPAAA clade</taxon>
        <taxon>indigoferoid/millettioid clade</taxon>
        <taxon>Phaseoleae</taxon>
        <taxon>Glycine</taxon>
        <taxon>Glycine subgen. Soja</taxon>
    </lineage>
</organism>
<accession>A0A0R0I3G8</accession>
<protein>
    <submittedName>
        <fullName evidence="2 3">Uncharacterized protein</fullName>
    </submittedName>
</protein>
<gene>
    <name evidence="2" type="ORF">GLYMA_09G039100</name>
</gene>
<dbReference type="AlphaFoldDB" id="A0A0R0I3G8"/>
<keyword evidence="4" id="KW-1185">Reference proteome</keyword>
<dbReference type="Gramene" id="KRH37025">
    <property type="protein sequence ID" value="KRH37025"/>
    <property type="gene ID" value="GLYMA_09G039100"/>
</dbReference>
<dbReference type="EMBL" id="CM000842">
    <property type="protein sequence ID" value="KRH37025.1"/>
    <property type="molecule type" value="Genomic_DNA"/>
</dbReference>
<dbReference type="InParanoid" id="A0A0R0I3G8"/>
<dbReference type="EnsemblPlants" id="KRH37025">
    <property type="protein sequence ID" value="KRH37025"/>
    <property type="gene ID" value="GLYMA_09G039100"/>
</dbReference>